<evidence type="ECO:0000256" key="8">
    <source>
        <dbReference type="ARBA" id="ARBA00047552"/>
    </source>
</evidence>
<dbReference type="GO" id="GO:0005524">
    <property type="term" value="F:ATP binding"/>
    <property type="evidence" value="ECO:0007669"/>
    <property type="project" value="UniProtKB-KW"/>
</dbReference>
<name>A0A5A5TKD8_9CHLR</name>
<organism evidence="10 11">
    <name type="scientific">Dictyobacter arantiisoli</name>
    <dbReference type="NCBI Taxonomy" id="2014874"/>
    <lineage>
        <taxon>Bacteria</taxon>
        <taxon>Bacillati</taxon>
        <taxon>Chloroflexota</taxon>
        <taxon>Ktedonobacteria</taxon>
        <taxon>Ktedonobacterales</taxon>
        <taxon>Dictyobacteraceae</taxon>
        <taxon>Dictyobacter</taxon>
    </lineage>
</organism>
<keyword evidence="2" id="KW-0436">Ligase</keyword>
<dbReference type="OrthoDB" id="9810365at2"/>
<dbReference type="InterPro" id="IPR013155">
    <property type="entry name" value="M/V/L/I-tRNA-synth_anticd-bd"/>
</dbReference>
<dbReference type="GO" id="GO:0004832">
    <property type="term" value="F:valine-tRNA ligase activity"/>
    <property type="evidence" value="ECO:0007669"/>
    <property type="project" value="UniProtKB-EC"/>
</dbReference>
<comment type="catalytic activity">
    <reaction evidence="8">
        <text>tRNA(Val) + L-valine + ATP = L-valyl-tRNA(Val) + AMP + diphosphate</text>
        <dbReference type="Rhea" id="RHEA:10704"/>
        <dbReference type="Rhea" id="RHEA-COMP:9672"/>
        <dbReference type="Rhea" id="RHEA-COMP:9708"/>
        <dbReference type="ChEBI" id="CHEBI:30616"/>
        <dbReference type="ChEBI" id="CHEBI:33019"/>
        <dbReference type="ChEBI" id="CHEBI:57762"/>
        <dbReference type="ChEBI" id="CHEBI:78442"/>
        <dbReference type="ChEBI" id="CHEBI:78537"/>
        <dbReference type="ChEBI" id="CHEBI:456215"/>
        <dbReference type="EC" id="6.1.1.9"/>
    </reaction>
</comment>
<dbReference type="EC" id="6.1.1.9" evidence="1"/>
<dbReference type="PANTHER" id="PTHR11946:SF93">
    <property type="entry name" value="VALINE--TRNA LIGASE, CHLOROPLASTIC_MITOCHONDRIAL 2"/>
    <property type="match status" value="1"/>
</dbReference>
<comment type="caution">
    <text evidence="10">The sequence shown here is derived from an EMBL/GenBank/DDBJ whole genome shotgun (WGS) entry which is preliminary data.</text>
</comment>
<accession>A0A5A5TKD8</accession>
<dbReference type="AlphaFoldDB" id="A0A5A5TKD8"/>
<sequence>MENGNYAAARSEIERFFWSDFCDNYLELAKARLYKEYGEERVQAQWTLYHALLTVLKLLAPYLPFVTEEIYQELFRKWDSALSIHISDWPIAPEEWINSDADFAGKLLLEILHAVRRQKADLGISVGAQLASLQIFVAQAHISLLEALSSDIQSATRAQELVFSSLLKESERDLQPLQVKLVLLL</sequence>
<dbReference type="PANTHER" id="PTHR11946">
    <property type="entry name" value="VALYL-TRNA SYNTHETASES"/>
    <property type="match status" value="1"/>
</dbReference>
<evidence type="ECO:0000256" key="1">
    <source>
        <dbReference type="ARBA" id="ARBA00013169"/>
    </source>
</evidence>
<feature type="domain" description="Methionyl/Valyl/Leucyl/Isoleucyl-tRNA synthetase anticodon-binding" evidence="9">
    <location>
        <begin position="1"/>
        <end position="129"/>
    </location>
</feature>
<evidence type="ECO:0000256" key="6">
    <source>
        <dbReference type="ARBA" id="ARBA00023146"/>
    </source>
</evidence>
<keyword evidence="4" id="KW-0067">ATP-binding</keyword>
<evidence type="ECO:0000256" key="5">
    <source>
        <dbReference type="ARBA" id="ARBA00022917"/>
    </source>
</evidence>
<gene>
    <name evidence="10" type="ORF">KDI_51100</name>
</gene>
<reference evidence="10 11" key="1">
    <citation type="submission" date="2019-01" db="EMBL/GenBank/DDBJ databases">
        <title>Draft genome sequence of Dictyobacter sp. Uno17.</title>
        <authorList>
            <person name="Wang C.M."/>
            <person name="Zheng Y."/>
            <person name="Sakai Y."/>
            <person name="Abe K."/>
            <person name="Yokota A."/>
            <person name="Yabe S."/>
        </authorList>
    </citation>
    <scope>NUCLEOTIDE SEQUENCE [LARGE SCALE GENOMIC DNA]</scope>
    <source>
        <strain evidence="10 11">Uno17</strain>
    </source>
</reference>
<evidence type="ECO:0000313" key="10">
    <source>
        <dbReference type="EMBL" id="GCF11546.1"/>
    </source>
</evidence>
<evidence type="ECO:0000256" key="3">
    <source>
        <dbReference type="ARBA" id="ARBA00022741"/>
    </source>
</evidence>
<dbReference type="Gene3D" id="1.10.730.10">
    <property type="entry name" value="Isoleucyl-tRNA Synthetase, Domain 1"/>
    <property type="match status" value="1"/>
</dbReference>
<dbReference type="CDD" id="cd07962">
    <property type="entry name" value="Anticodon_Ia_Val"/>
    <property type="match status" value="1"/>
</dbReference>
<dbReference type="GO" id="GO:0005829">
    <property type="term" value="C:cytosol"/>
    <property type="evidence" value="ECO:0007669"/>
    <property type="project" value="TreeGrafter"/>
</dbReference>
<evidence type="ECO:0000313" key="11">
    <source>
        <dbReference type="Proteomes" id="UP000322530"/>
    </source>
</evidence>
<dbReference type="SUPFAM" id="SSF47323">
    <property type="entry name" value="Anticodon-binding domain of a subclass of class I aminoacyl-tRNA synthetases"/>
    <property type="match status" value="1"/>
</dbReference>
<keyword evidence="11" id="KW-1185">Reference proteome</keyword>
<keyword evidence="3" id="KW-0547">Nucleotide-binding</keyword>
<dbReference type="EMBL" id="BIXY01000120">
    <property type="protein sequence ID" value="GCF11546.1"/>
    <property type="molecule type" value="Genomic_DNA"/>
</dbReference>
<dbReference type="InterPro" id="IPR002303">
    <property type="entry name" value="Valyl-tRNA_ligase"/>
</dbReference>
<keyword evidence="5" id="KW-0648">Protein biosynthesis</keyword>
<protein>
    <recommendedName>
        <fullName evidence="1">valine--tRNA ligase</fullName>
        <ecNumber evidence="1">6.1.1.9</ecNumber>
    </recommendedName>
    <alternativeName>
        <fullName evidence="7">Valyl-tRNA synthetase</fullName>
    </alternativeName>
</protein>
<dbReference type="Proteomes" id="UP000322530">
    <property type="component" value="Unassembled WGS sequence"/>
</dbReference>
<dbReference type="GO" id="GO:0006438">
    <property type="term" value="P:valyl-tRNA aminoacylation"/>
    <property type="evidence" value="ECO:0007669"/>
    <property type="project" value="InterPro"/>
</dbReference>
<proteinExistence type="predicted"/>
<evidence type="ECO:0000259" key="9">
    <source>
        <dbReference type="Pfam" id="PF08264"/>
    </source>
</evidence>
<dbReference type="InterPro" id="IPR009080">
    <property type="entry name" value="tRNAsynth_Ia_anticodon-bd"/>
</dbReference>
<dbReference type="Pfam" id="PF08264">
    <property type="entry name" value="Anticodon_1"/>
    <property type="match status" value="1"/>
</dbReference>
<evidence type="ECO:0000256" key="7">
    <source>
        <dbReference type="ARBA" id="ARBA00029936"/>
    </source>
</evidence>
<evidence type="ECO:0000256" key="4">
    <source>
        <dbReference type="ARBA" id="ARBA00022840"/>
    </source>
</evidence>
<evidence type="ECO:0000256" key="2">
    <source>
        <dbReference type="ARBA" id="ARBA00022598"/>
    </source>
</evidence>
<dbReference type="InterPro" id="IPR033705">
    <property type="entry name" value="Anticodon_Ia_Val"/>
</dbReference>
<keyword evidence="6" id="KW-0030">Aminoacyl-tRNA synthetase</keyword>